<feature type="domain" description="HTH lysR-type" evidence="5">
    <location>
        <begin position="1"/>
        <end position="60"/>
    </location>
</feature>
<dbReference type="GO" id="GO:0003700">
    <property type="term" value="F:DNA-binding transcription factor activity"/>
    <property type="evidence" value="ECO:0007669"/>
    <property type="project" value="InterPro"/>
</dbReference>
<evidence type="ECO:0000313" key="7">
    <source>
        <dbReference type="Proteomes" id="UP000252558"/>
    </source>
</evidence>
<dbReference type="Gene3D" id="1.10.10.10">
    <property type="entry name" value="Winged helix-like DNA-binding domain superfamily/Winged helix DNA-binding domain"/>
    <property type="match status" value="1"/>
</dbReference>
<dbReference type="AlphaFoldDB" id="A0A368NHU0"/>
<evidence type="ECO:0000313" key="6">
    <source>
        <dbReference type="EMBL" id="RCU50028.1"/>
    </source>
</evidence>
<dbReference type="PANTHER" id="PTHR30126:SF94">
    <property type="entry name" value="LYSR FAMILY TRANSCRIPTIONAL REGULATOR"/>
    <property type="match status" value="1"/>
</dbReference>
<dbReference type="PRINTS" id="PR00039">
    <property type="entry name" value="HTHLYSR"/>
</dbReference>
<sequence length="302" mass="34006">MRYTLKQIAVFEAVASYESVSVAAKKLALTQSATSMALSQLEKLLGQPLFERNGKRMSLTPWGQWLRPRAKKLLFDAQQIELGFTGQQLISGELCLGASQTAAEHLVPSLISKIDTDFPELRVLVDVENTEHIIQGVLDHEYQLGVIEGRCDDSRVNQEIWCHDHLVIIAALNHPYAKYERISLAQLEQAKWVLREPGAGTRRIFDSAIHGLIDNLDVWREYEHVPILKSMVINGAYLSCLPYLDVAKAIELKEIACLNVPELNMARTLSFIWRKDGGDNSLRDCIMSEAKWLAKRGLVSKP</sequence>
<name>A0A368NHU0_9GAMM</name>
<keyword evidence="4" id="KW-0804">Transcription</keyword>
<dbReference type="RefSeq" id="WP_114338315.1">
    <property type="nucleotide sequence ID" value="NZ_QPID01000005.1"/>
</dbReference>
<comment type="caution">
    <text evidence="6">The sequence shown here is derived from an EMBL/GenBank/DDBJ whole genome shotgun (WGS) entry which is preliminary data.</text>
</comment>
<dbReference type="InterPro" id="IPR036390">
    <property type="entry name" value="WH_DNA-bd_sf"/>
</dbReference>
<dbReference type="Pfam" id="PF03466">
    <property type="entry name" value="LysR_substrate"/>
    <property type="match status" value="1"/>
</dbReference>
<dbReference type="OrthoDB" id="9808620at2"/>
<dbReference type="PANTHER" id="PTHR30126">
    <property type="entry name" value="HTH-TYPE TRANSCRIPTIONAL REGULATOR"/>
    <property type="match status" value="1"/>
</dbReference>
<evidence type="ECO:0000256" key="1">
    <source>
        <dbReference type="ARBA" id="ARBA00009437"/>
    </source>
</evidence>
<dbReference type="SUPFAM" id="SSF53850">
    <property type="entry name" value="Periplasmic binding protein-like II"/>
    <property type="match status" value="1"/>
</dbReference>
<dbReference type="Proteomes" id="UP000252558">
    <property type="component" value="Unassembled WGS sequence"/>
</dbReference>
<keyword evidence="7" id="KW-1185">Reference proteome</keyword>
<dbReference type="EMBL" id="QPID01000005">
    <property type="protein sequence ID" value="RCU50028.1"/>
    <property type="molecule type" value="Genomic_DNA"/>
</dbReference>
<proteinExistence type="inferred from homology"/>
<keyword evidence="2" id="KW-0805">Transcription regulation</keyword>
<accession>A0A368NHU0</accession>
<keyword evidence="3" id="KW-0238">DNA-binding</keyword>
<dbReference type="SUPFAM" id="SSF46785">
    <property type="entry name" value="Winged helix' DNA-binding domain"/>
    <property type="match status" value="1"/>
</dbReference>
<dbReference type="InterPro" id="IPR005119">
    <property type="entry name" value="LysR_subst-bd"/>
</dbReference>
<gene>
    <name evidence="6" type="ORF">DU002_10440</name>
</gene>
<evidence type="ECO:0000256" key="2">
    <source>
        <dbReference type="ARBA" id="ARBA00023015"/>
    </source>
</evidence>
<dbReference type="Pfam" id="PF00126">
    <property type="entry name" value="HTH_1"/>
    <property type="match status" value="1"/>
</dbReference>
<protein>
    <submittedName>
        <fullName evidence="6">LysR family transcriptional regulator</fullName>
    </submittedName>
</protein>
<evidence type="ECO:0000256" key="4">
    <source>
        <dbReference type="ARBA" id="ARBA00023163"/>
    </source>
</evidence>
<organism evidence="6 7">
    <name type="scientific">Corallincola holothuriorum</name>
    <dbReference type="NCBI Taxonomy" id="2282215"/>
    <lineage>
        <taxon>Bacteria</taxon>
        <taxon>Pseudomonadati</taxon>
        <taxon>Pseudomonadota</taxon>
        <taxon>Gammaproteobacteria</taxon>
        <taxon>Alteromonadales</taxon>
        <taxon>Psychromonadaceae</taxon>
        <taxon>Corallincola</taxon>
    </lineage>
</organism>
<dbReference type="InterPro" id="IPR036388">
    <property type="entry name" value="WH-like_DNA-bd_sf"/>
</dbReference>
<evidence type="ECO:0000256" key="3">
    <source>
        <dbReference type="ARBA" id="ARBA00023125"/>
    </source>
</evidence>
<dbReference type="PROSITE" id="PS50931">
    <property type="entry name" value="HTH_LYSR"/>
    <property type="match status" value="1"/>
</dbReference>
<evidence type="ECO:0000259" key="5">
    <source>
        <dbReference type="PROSITE" id="PS50931"/>
    </source>
</evidence>
<comment type="similarity">
    <text evidence="1">Belongs to the LysR transcriptional regulatory family.</text>
</comment>
<reference evidence="6 7" key="1">
    <citation type="submission" date="2018-07" db="EMBL/GenBank/DDBJ databases">
        <title>Corallincola holothuriorum sp. nov., a new facultative anaerobe isolated from sea cucumber Apostichopus japonicus.</title>
        <authorList>
            <person name="Xia H."/>
        </authorList>
    </citation>
    <scope>NUCLEOTIDE SEQUENCE [LARGE SCALE GENOMIC DNA]</scope>
    <source>
        <strain evidence="6 7">C4</strain>
    </source>
</reference>
<dbReference type="InterPro" id="IPR000847">
    <property type="entry name" value="LysR_HTH_N"/>
</dbReference>
<dbReference type="Gene3D" id="3.40.190.10">
    <property type="entry name" value="Periplasmic binding protein-like II"/>
    <property type="match status" value="2"/>
</dbReference>
<dbReference type="GO" id="GO:0000976">
    <property type="term" value="F:transcription cis-regulatory region binding"/>
    <property type="evidence" value="ECO:0007669"/>
    <property type="project" value="TreeGrafter"/>
</dbReference>